<name>A0A8J2MX62_COTCN</name>
<dbReference type="AlphaFoldDB" id="A0A8J2MX62"/>
<proteinExistence type="predicted"/>
<evidence type="ECO:0000313" key="2">
    <source>
        <dbReference type="Proteomes" id="UP000786811"/>
    </source>
</evidence>
<reference evidence="1" key="1">
    <citation type="submission" date="2021-04" db="EMBL/GenBank/DDBJ databases">
        <authorList>
            <person name="Chebbi M.A.C M."/>
        </authorList>
    </citation>
    <scope>NUCLEOTIDE SEQUENCE</scope>
</reference>
<gene>
    <name evidence="1" type="ORF">HICCMSTLAB_LOCUS11237</name>
</gene>
<dbReference type="PANTHER" id="PTHR46579">
    <property type="entry name" value="F5/8 TYPE C DOMAIN-CONTAINING PROTEIN-RELATED"/>
    <property type="match status" value="1"/>
</dbReference>
<organism evidence="1 2">
    <name type="scientific">Cotesia congregata</name>
    <name type="common">Parasitoid wasp</name>
    <name type="synonym">Apanteles congregatus</name>
    <dbReference type="NCBI Taxonomy" id="51543"/>
    <lineage>
        <taxon>Eukaryota</taxon>
        <taxon>Metazoa</taxon>
        <taxon>Ecdysozoa</taxon>
        <taxon>Arthropoda</taxon>
        <taxon>Hexapoda</taxon>
        <taxon>Insecta</taxon>
        <taxon>Pterygota</taxon>
        <taxon>Neoptera</taxon>
        <taxon>Endopterygota</taxon>
        <taxon>Hymenoptera</taxon>
        <taxon>Apocrita</taxon>
        <taxon>Ichneumonoidea</taxon>
        <taxon>Braconidae</taxon>
        <taxon>Microgastrinae</taxon>
        <taxon>Cotesia</taxon>
    </lineage>
</organism>
<dbReference type="EMBL" id="CAJNRD030001123">
    <property type="protein sequence ID" value="CAG5102894.1"/>
    <property type="molecule type" value="Genomic_DNA"/>
</dbReference>
<accession>A0A8J2MX62</accession>
<evidence type="ECO:0000313" key="1">
    <source>
        <dbReference type="EMBL" id="CAG5102894.1"/>
    </source>
</evidence>
<comment type="caution">
    <text evidence="1">The sequence shown here is derived from an EMBL/GenBank/DDBJ whole genome shotgun (WGS) entry which is preliminary data.</text>
</comment>
<protein>
    <submittedName>
        <fullName evidence="1">Uncharacterized protein</fullName>
    </submittedName>
</protein>
<sequence>MKFVNHWSLSVDAMSILLKSSILQPDIYYARQCLFRFVKDIEALYGIEHVSFNVHLLTHLAQTGSNAANLQILECFRSKMAFEKLFASIESKLSAEQLKY</sequence>
<dbReference type="OrthoDB" id="7696251at2759"/>
<keyword evidence="2" id="KW-1185">Reference proteome</keyword>
<dbReference type="PANTHER" id="PTHR46579:SF1">
    <property type="entry name" value="F5_8 TYPE C DOMAIN-CONTAINING PROTEIN"/>
    <property type="match status" value="1"/>
</dbReference>
<dbReference type="Proteomes" id="UP000786811">
    <property type="component" value="Unassembled WGS sequence"/>
</dbReference>